<dbReference type="InterPro" id="IPR036436">
    <property type="entry name" value="Disintegrin_dom_sf"/>
</dbReference>
<reference evidence="6 7" key="1">
    <citation type="submission" date="2019-03" db="EMBL/GenBank/DDBJ databases">
        <title>The genome sequence of a newly discovered highly antifungal drug resistant Aspergillus species, Aspergillus tanneri NIH 1004.</title>
        <authorList>
            <person name="Mounaud S."/>
            <person name="Singh I."/>
            <person name="Joardar V."/>
            <person name="Pakala S."/>
            <person name="Pakala S."/>
            <person name="Venepally P."/>
            <person name="Hoover J."/>
            <person name="Nierman W."/>
            <person name="Chung J."/>
            <person name="Losada L."/>
        </authorList>
    </citation>
    <scope>NUCLEOTIDE SEQUENCE [LARGE SCALE GENOMIC DNA]</scope>
    <source>
        <strain evidence="6 7">NIH1004</strain>
    </source>
</reference>
<dbReference type="GO" id="GO:0004222">
    <property type="term" value="F:metalloendopeptidase activity"/>
    <property type="evidence" value="ECO:0007669"/>
    <property type="project" value="InterPro"/>
</dbReference>
<organism evidence="6 7">
    <name type="scientific">Aspergillus tanneri</name>
    <dbReference type="NCBI Taxonomy" id="1220188"/>
    <lineage>
        <taxon>Eukaryota</taxon>
        <taxon>Fungi</taxon>
        <taxon>Dikarya</taxon>
        <taxon>Ascomycota</taxon>
        <taxon>Pezizomycotina</taxon>
        <taxon>Eurotiomycetes</taxon>
        <taxon>Eurotiomycetidae</taxon>
        <taxon>Eurotiales</taxon>
        <taxon>Aspergillaceae</taxon>
        <taxon>Aspergillus</taxon>
        <taxon>Aspergillus subgen. Circumdati</taxon>
    </lineage>
</organism>
<dbReference type="Pfam" id="PF13688">
    <property type="entry name" value="Reprolysin_5"/>
    <property type="match status" value="1"/>
</dbReference>
<keyword evidence="1" id="KW-0479">Metal-binding</keyword>
<dbReference type="Proteomes" id="UP000308092">
    <property type="component" value="Unassembled WGS sequence"/>
</dbReference>
<dbReference type="Gene3D" id="3.40.390.10">
    <property type="entry name" value="Collagenase (Catalytic Domain)"/>
    <property type="match status" value="1"/>
</dbReference>
<keyword evidence="1" id="KW-0862">Zinc</keyword>
<keyword evidence="3" id="KW-0812">Transmembrane</keyword>
<dbReference type="PANTHER" id="PTHR11905">
    <property type="entry name" value="ADAM A DISINTEGRIN AND METALLOPROTEASE DOMAIN"/>
    <property type="match status" value="1"/>
</dbReference>
<evidence type="ECO:0000256" key="3">
    <source>
        <dbReference type="SAM" id="Phobius"/>
    </source>
</evidence>
<feature type="chain" id="PRO_5020329305" description="Peptidase M12B domain-containing protein" evidence="4">
    <location>
        <begin position="23"/>
        <end position="589"/>
    </location>
</feature>
<dbReference type="AlphaFoldDB" id="A0A4S3JCC1"/>
<feature type="active site" evidence="1">
    <location>
        <position position="372"/>
    </location>
</feature>
<protein>
    <recommendedName>
        <fullName evidence="5">Peptidase M12B domain-containing protein</fullName>
    </recommendedName>
</protein>
<dbReference type="Gene3D" id="4.10.70.10">
    <property type="entry name" value="Disintegrin domain"/>
    <property type="match status" value="1"/>
</dbReference>
<dbReference type="PANTHER" id="PTHR11905:SF222">
    <property type="entry name" value="ADAM FAMILY OF METALLOPROTEASE ADM-A (AFU_ORTHOLOGUE AFUA_6G14420)"/>
    <property type="match status" value="1"/>
</dbReference>
<dbReference type="InterPro" id="IPR024079">
    <property type="entry name" value="MetalloPept_cat_dom_sf"/>
</dbReference>
<evidence type="ECO:0000256" key="2">
    <source>
        <dbReference type="SAM" id="MobiDB-lite"/>
    </source>
</evidence>
<proteinExistence type="predicted"/>
<feature type="binding site" evidence="1">
    <location>
        <position position="375"/>
    </location>
    <ligand>
        <name>Zn(2+)</name>
        <dbReference type="ChEBI" id="CHEBI:29105"/>
        <note>catalytic</note>
    </ligand>
</feature>
<evidence type="ECO:0000313" key="7">
    <source>
        <dbReference type="Proteomes" id="UP000308092"/>
    </source>
</evidence>
<evidence type="ECO:0000256" key="1">
    <source>
        <dbReference type="PROSITE-ProRule" id="PRU00276"/>
    </source>
</evidence>
<comment type="caution">
    <text evidence="1">Lacks conserved residue(s) required for the propagation of feature annotation.</text>
</comment>
<keyword evidence="3" id="KW-0472">Membrane</keyword>
<dbReference type="SUPFAM" id="SSF55486">
    <property type="entry name" value="Metalloproteases ('zincins'), catalytic domain"/>
    <property type="match status" value="1"/>
</dbReference>
<feature type="domain" description="Peptidase M12B" evidence="5">
    <location>
        <begin position="222"/>
        <end position="433"/>
    </location>
</feature>
<evidence type="ECO:0000256" key="4">
    <source>
        <dbReference type="SAM" id="SignalP"/>
    </source>
</evidence>
<gene>
    <name evidence="6" type="ORF">EYZ11_008564</name>
</gene>
<feature type="compositionally biased region" description="Polar residues" evidence="2">
    <location>
        <begin position="566"/>
        <end position="577"/>
    </location>
</feature>
<dbReference type="VEuPathDB" id="FungiDB:EYZ11_008564"/>
<dbReference type="PROSITE" id="PS50215">
    <property type="entry name" value="ADAM_MEPRO"/>
    <property type="match status" value="1"/>
</dbReference>
<feature type="binding site" evidence="1">
    <location>
        <position position="381"/>
    </location>
    <ligand>
        <name>Zn(2+)</name>
        <dbReference type="ChEBI" id="CHEBI:29105"/>
        <note>catalytic</note>
    </ligand>
</feature>
<feature type="transmembrane region" description="Helical" evidence="3">
    <location>
        <begin position="533"/>
        <end position="558"/>
    </location>
</feature>
<dbReference type="InterPro" id="IPR001590">
    <property type="entry name" value="Peptidase_M12B"/>
</dbReference>
<feature type="binding site" evidence="1">
    <location>
        <position position="371"/>
    </location>
    <ligand>
        <name>Zn(2+)</name>
        <dbReference type="ChEBI" id="CHEBI:29105"/>
        <note>catalytic</note>
    </ligand>
</feature>
<evidence type="ECO:0000313" key="6">
    <source>
        <dbReference type="EMBL" id="THC91977.1"/>
    </source>
</evidence>
<feature type="signal peptide" evidence="4">
    <location>
        <begin position="1"/>
        <end position="22"/>
    </location>
</feature>
<dbReference type="STRING" id="1220188.A0A4S3JCC1"/>
<name>A0A4S3JCC1_9EURO</name>
<comment type="caution">
    <text evidence="6">The sequence shown here is derived from an EMBL/GenBank/DDBJ whole genome shotgun (WGS) entry which is preliminary data.</text>
</comment>
<dbReference type="GO" id="GO:0006508">
    <property type="term" value="P:proteolysis"/>
    <property type="evidence" value="ECO:0007669"/>
    <property type="project" value="InterPro"/>
</dbReference>
<sequence length="589" mass="62373">MKIPNLLTASAALLSWASNATAFPAESPIRLVNARSHLSAYDATTVSRWNITADVEGSNHSLAFLLETNRDFTAENAHVWYLNVYGDIRGAEPSSQSTYHVTKGSVQIGSAGRPWATIGWARMIVLGDRADPWLEGTFTMASEQYKIQLEETAQQDGRLPHQAGQMVVYRAPAASFSDHDGSISDQACISPPESSLERRQIGWGERSLTDLIGSTSGCPTSRQIAYIGVATDCNYSATFSSSDAVHRNIINLVNTASVVFENSFNVSLGLRNVTISDAECPDSVSGSTEWNMPCPQGNLSWRLDRFSSWRSSINDDNAFWSLLTGCSGSQGAVGVSWVGQLCNSGASASSSSTGGANVVARSRSEWQVFAHEAAHTFGAVHDCDSSACKADAGDGTQCCPLSSSTCDADGQYLMNPAASGGVTRFSPCTIGNVCSQLGSRRVNTRCLVSARDVKDGGDNGTVVNGSQCGNGVVEPGEACDCGGHVCSDRDARCCDDMTCQWKGGDECARSRAGDGDDDGDDDGGSWVKQHRPLIIGLGAGIGGTLVLTMALMAITFCWQRRELTRQTAPSTDGNPATRTKGAQDPTTVG</sequence>
<evidence type="ECO:0000259" key="5">
    <source>
        <dbReference type="PROSITE" id="PS50215"/>
    </source>
</evidence>
<feature type="region of interest" description="Disordered" evidence="2">
    <location>
        <begin position="566"/>
        <end position="589"/>
    </location>
</feature>
<keyword evidence="3" id="KW-1133">Transmembrane helix</keyword>
<dbReference type="EMBL" id="SOSA01000368">
    <property type="protein sequence ID" value="THC91977.1"/>
    <property type="molecule type" value="Genomic_DNA"/>
</dbReference>
<accession>A0A4S3JCC1</accession>
<keyword evidence="4" id="KW-0732">Signal</keyword>
<dbReference type="GO" id="GO:0046872">
    <property type="term" value="F:metal ion binding"/>
    <property type="evidence" value="ECO:0007669"/>
    <property type="project" value="UniProtKB-KW"/>
</dbReference>
<keyword evidence="7" id="KW-1185">Reference proteome</keyword>